<dbReference type="Pfam" id="PF08003">
    <property type="entry name" value="Methyltransf_9"/>
    <property type="match status" value="1"/>
</dbReference>
<accession>A0A844AM86</accession>
<reference evidence="1 2" key="1">
    <citation type="journal article" date="2013" name="Genome Biol.">
        <title>Comparative genomics of the core and accessory genomes of 48 Sinorhizobium strains comprising five genospecies.</title>
        <authorList>
            <person name="Sugawara M."/>
            <person name="Epstein B."/>
            <person name="Badgley B.D."/>
            <person name="Unno T."/>
            <person name="Xu L."/>
            <person name="Reese J."/>
            <person name="Gyaneshwar P."/>
            <person name="Denny R."/>
            <person name="Mudge J."/>
            <person name="Bharti A.K."/>
            <person name="Farmer A.D."/>
            <person name="May G.D."/>
            <person name="Woodward J.E."/>
            <person name="Medigue C."/>
            <person name="Vallenet D."/>
            <person name="Lajus A."/>
            <person name="Rouy Z."/>
            <person name="Martinez-Vaz B."/>
            <person name="Tiffin P."/>
            <person name="Young N.D."/>
            <person name="Sadowsky M.J."/>
        </authorList>
    </citation>
    <scope>NUCLEOTIDE SEQUENCE [LARGE SCALE GENOMIC DNA]</scope>
    <source>
        <strain evidence="1 2">USDA205</strain>
    </source>
</reference>
<gene>
    <name evidence="1" type="ORF">GHK48_30230</name>
</gene>
<sequence length="310" mass="35398">MKTLRASCTFHRLTFECAGSASSSEEGNNLSLRYDRSDDDCRAFLRQELPHYHIVQLNDRIRTPGRVDRNHEFSYIGLKTSELKGRSVLDVGALDGVTAFNAEKAGASPVLAIDVEDPALQDWGWSGPPKSFSGHGEIKNRVFPKLKEFFNSGVQRRKTTVYELSPKTDGPFDVIFFYGVLYHLRHPLLAFDKLRAVCRGAICVETHICNYDPLVPSSLFYRDDVLDKADSNWSGPSESCVASWMRDAGFSTIYAEKKPRIQSRQRFIGFVDTPIFEVNKDNFQLLDDAYFSEVRRETESRIRTGRLWRF</sequence>
<dbReference type="AlphaFoldDB" id="A0A844AM86"/>
<dbReference type="InterPro" id="IPR029063">
    <property type="entry name" value="SAM-dependent_MTases_sf"/>
</dbReference>
<protein>
    <submittedName>
        <fullName evidence="1">DUF1698 domain-containing protein</fullName>
    </submittedName>
</protein>
<proteinExistence type="predicted"/>
<organism evidence="1 2">
    <name type="scientific">Rhizobium fredii</name>
    <name type="common">Sinorhizobium fredii</name>
    <dbReference type="NCBI Taxonomy" id="380"/>
    <lineage>
        <taxon>Bacteria</taxon>
        <taxon>Pseudomonadati</taxon>
        <taxon>Pseudomonadota</taxon>
        <taxon>Alphaproteobacteria</taxon>
        <taxon>Hyphomicrobiales</taxon>
        <taxon>Rhizobiaceae</taxon>
        <taxon>Sinorhizobium/Ensifer group</taxon>
        <taxon>Sinorhizobium</taxon>
    </lineage>
</organism>
<dbReference type="EMBL" id="WISZ01000221">
    <property type="protein sequence ID" value="MQX12385.1"/>
    <property type="molecule type" value="Genomic_DNA"/>
</dbReference>
<comment type="caution">
    <text evidence="1">The sequence shown here is derived from an EMBL/GenBank/DDBJ whole genome shotgun (WGS) entry which is preliminary data.</text>
</comment>
<name>A0A844AM86_RHIFR</name>
<evidence type="ECO:0000313" key="2">
    <source>
        <dbReference type="Proteomes" id="UP000466694"/>
    </source>
</evidence>
<dbReference type="Proteomes" id="UP000466694">
    <property type="component" value="Unassembled WGS sequence"/>
</dbReference>
<dbReference type="Gene3D" id="3.40.50.150">
    <property type="entry name" value="Vaccinia Virus protein VP39"/>
    <property type="match status" value="1"/>
</dbReference>
<dbReference type="InterPro" id="IPR027555">
    <property type="entry name" value="Mo5U34_MeTrfas-like"/>
</dbReference>
<dbReference type="SUPFAM" id="SSF53335">
    <property type="entry name" value="S-adenosyl-L-methionine-dependent methyltransferases"/>
    <property type="match status" value="1"/>
</dbReference>
<evidence type="ECO:0000313" key="1">
    <source>
        <dbReference type="EMBL" id="MQX12385.1"/>
    </source>
</evidence>